<evidence type="ECO:0000256" key="4">
    <source>
        <dbReference type="ARBA" id="ARBA00012753"/>
    </source>
</evidence>
<dbReference type="Pfam" id="PF00155">
    <property type="entry name" value="Aminotran_1_2"/>
    <property type="match status" value="1"/>
</dbReference>
<dbReference type="InterPro" id="IPR015424">
    <property type="entry name" value="PyrdxlP-dep_Trfase"/>
</dbReference>
<accession>A0A5N7CL37</accession>
<comment type="cofactor">
    <cofactor evidence="1">
        <name>pyridoxal 5'-phosphate</name>
        <dbReference type="ChEBI" id="CHEBI:597326"/>
    </cofactor>
</comment>
<evidence type="ECO:0000256" key="7">
    <source>
        <dbReference type="ARBA" id="ARBA00022898"/>
    </source>
</evidence>
<dbReference type="GO" id="GO:0030170">
    <property type="term" value="F:pyridoxal phosphate binding"/>
    <property type="evidence" value="ECO:0007669"/>
    <property type="project" value="InterPro"/>
</dbReference>
<protein>
    <recommendedName>
        <fullName evidence="4">aspartate transaminase</fullName>
        <ecNumber evidence="4">2.6.1.1</ecNumber>
    </recommendedName>
    <alternativeName>
        <fullName evidence="8">Transaminase A</fullName>
    </alternativeName>
</protein>
<dbReference type="Gene3D" id="3.40.640.10">
    <property type="entry name" value="Type I PLP-dependent aspartate aminotransferase-like (Major domain)"/>
    <property type="match status" value="1"/>
</dbReference>
<dbReference type="AlphaFoldDB" id="A0A5N7CL37"/>
<dbReference type="PRINTS" id="PR00799">
    <property type="entry name" value="TRANSAMINASE"/>
</dbReference>
<dbReference type="PANTHER" id="PTHR11879">
    <property type="entry name" value="ASPARTATE AMINOTRANSFERASE"/>
    <property type="match status" value="1"/>
</dbReference>
<keyword evidence="5" id="KW-0032">Aminotransferase</keyword>
<evidence type="ECO:0000256" key="5">
    <source>
        <dbReference type="ARBA" id="ARBA00022576"/>
    </source>
</evidence>
<dbReference type="InterPro" id="IPR015421">
    <property type="entry name" value="PyrdxlP-dep_Trfase_major"/>
</dbReference>
<feature type="domain" description="Aminotransferase class I/classII large" evidence="9">
    <location>
        <begin position="32"/>
        <end position="413"/>
    </location>
</feature>
<comment type="similarity">
    <text evidence="2">Belongs to the class-I pyridoxal-phosphate-dependent aminotransferase family.</text>
</comment>
<dbReference type="Proteomes" id="UP000326877">
    <property type="component" value="Unassembled WGS sequence"/>
</dbReference>
<dbReference type="PANTHER" id="PTHR11879:SF20">
    <property type="entry name" value="ASPARTATE AMINOTRANSFERASE"/>
    <property type="match status" value="1"/>
</dbReference>
<dbReference type="SUPFAM" id="SSF53383">
    <property type="entry name" value="PLP-dependent transferases"/>
    <property type="match status" value="1"/>
</dbReference>
<dbReference type="GO" id="GO:0006532">
    <property type="term" value="P:aspartate biosynthetic process"/>
    <property type="evidence" value="ECO:0007669"/>
    <property type="project" value="TreeGrafter"/>
</dbReference>
<evidence type="ECO:0000256" key="3">
    <source>
        <dbReference type="ARBA" id="ARBA00011738"/>
    </source>
</evidence>
<proteinExistence type="inferred from homology"/>
<evidence type="ECO:0000313" key="10">
    <source>
        <dbReference type="EMBL" id="KAE8394398.1"/>
    </source>
</evidence>
<reference evidence="10" key="1">
    <citation type="submission" date="2019-04" db="EMBL/GenBank/DDBJ databases">
        <title>Friends and foes A comparative genomics studyof 23 Aspergillus species from section Flavi.</title>
        <authorList>
            <consortium name="DOE Joint Genome Institute"/>
            <person name="Kjaerbolling I."/>
            <person name="Vesth T."/>
            <person name="Frisvad J.C."/>
            <person name="Nybo J.L."/>
            <person name="Theobald S."/>
            <person name="Kildgaard S."/>
            <person name="Isbrandt T."/>
            <person name="Kuo A."/>
            <person name="Sato A."/>
            <person name="Lyhne E.K."/>
            <person name="Kogle M.E."/>
            <person name="Wiebenga A."/>
            <person name="Kun R.S."/>
            <person name="Lubbers R.J."/>
            <person name="Makela M.R."/>
            <person name="Barry K."/>
            <person name="Chovatia M."/>
            <person name="Clum A."/>
            <person name="Daum C."/>
            <person name="Haridas S."/>
            <person name="He G."/>
            <person name="LaButti K."/>
            <person name="Lipzen A."/>
            <person name="Mondo S."/>
            <person name="Riley R."/>
            <person name="Salamov A."/>
            <person name="Simmons B.A."/>
            <person name="Magnuson J.K."/>
            <person name="Henrissat B."/>
            <person name="Mortensen U.H."/>
            <person name="Larsen T.O."/>
            <person name="Devries R.P."/>
            <person name="Grigoriev I.V."/>
            <person name="Machida M."/>
            <person name="Baker S.E."/>
            <person name="Andersen M.R."/>
        </authorList>
    </citation>
    <scope>NUCLEOTIDE SEQUENCE [LARGE SCALE GENOMIC DNA]</scope>
    <source>
        <strain evidence="10">IBT 14317</strain>
    </source>
</reference>
<gene>
    <name evidence="10" type="ORF">BDV23DRAFT_169452</name>
</gene>
<dbReference type="FunFam" id="3.40.640.10:FF:000066">
    <property type="entry name" value="Aspartate aminotransferase"/>
    <property type="match status" value="1"/>
</dbReference>
<dbReference type="OrthoDB" id="6752799at2759"/>
<organism evidence="10">
    <name type="scientific">Petromyces alliaceus</name>
    <name type="common">Aspergillus alliaceus</name>
    <dbReference type="NCBI Taxonomy" id="209559"/>
    <lineage>
        <taxon>Eukaryota</taxon>
        <taxon>Fungi</taxon>
        <taxon>Dikarya</taxon>
        <taxon>Ascomycota</taxon>
        <taxon>Pezizomycotina</taxon>
        <taxon>Eurotiomycetes</taxon>
        <taxon>Eurotiomycetidae</taxon>
        <taxon>Eurotiales</taxon>
        <taxon>Aspergillaceae</taxon>
        <taxon>Aspergillus</taxon>
        <taxon>Aspergillus subgen. Circumdati</taxon>
    </lineage>
</organism>
<dbReference type="InterPro" id="IPR004839">
    <property type="entry name" value="Aminotransferase_I/II_large"/>
</dbReference>
<dbReference type="EMBL" id="ML735223">
    <property type="protein sequence ID" value="KAE8394398.1"/>
    <property type="molecule type" value="Genomic_DNA"/>
</dbReference>
<dbReference type="Gene3D" id="3.90.1150.10">
    <property type="entry name" value="Aspartate Aminotransferase, domain 1"/>
    <property type="match status" value="1"/>
</dbReference>
<dbReference type="InterPro" id="IPR015422">
    <property type="entry name" value="PyrdxlP-dep_Trfase_small"/>
</dbReference>
<evidence type="ECO:0000256" key="2">
    <source>
        <dbReference type="ARBA" id="ARBA00007441"/>
    </source>
</evidence>
<dbReference type="EC" id="2.6.1.1" evidence="4"/>
<sequence length="429" mass="48534">MSSSRFHSLDILPVGETHALKAAFHADDKSPNKVFLGTGAYRDHRGQPWILPAVKKAKQRLALDSSENHEYLPISGDPSFIRHAQRLIFGDFEREDPNPINSRQVVSLQTVSGTGANHIGARFLVETIRPRAVWISNPSWINHSSIWKMLQPLMFDEDRRLEIQYYPYYVQASHSLEFEETMRVLDAKANTDDVLVLQPCAHNPTGLDFTHDQWTAIAELCVRKKVLPFFDAAYQGFATGSLNKDIWAVRHFYGYRMELCVAQSFSKNMGLYSERTGAFHLVTFSKDAATQSLRKLVQIQRGETSSPPAFGAKIAKTILGDPALHKIWQHNIQEMTLRLREMRAALFNELVRLGTPGSWNHLLKSVGMFSCTGLNPEQVSQLRAQYHIYILNSGRISLAGLNEENVSYVARAIDTVVRAKTRENEINLA</sequence>
<dbReference type="NCBIfam" id="NF006719">
    <property type="entry name" value="PRK09257.1"/>
    <property type="match status" value="1"/>
</dbReference>
<comment type="subunit">
    <text evidence="3">Homodimer.</text>
</comment>
<evidence type="ECO:0000256" key="6">
    <source>
        <dbReference type="ARBA" id="ARBA00022679"/>
    </source>
</evidence>
<evidence type="ECO:0000256" key="8">
    <source>
        <dbReference type="ARBA" id="ARBA00030923"/>
    </source>
</evidence>
<keyword evidence="7" id="KW-0663">Pyridoxal phosphate</keyword>
<evidence type="ECO:0000256" key="1">
    <source>
        <dbReference type="ARBA" id="ARBA00001933"/>
    </source>
</evidence>
<name>A0A5N7CL37_PETAA</name>
<dbReference type="FunFam" id="3.90.1150.10:FF:000001">
    <property type="entry name" value="Aspartate aminotransferase"/>
    <property type="match status" value="1"/>
</dbReference>
<keyword evidence="6 10" id="KW-0808">Transferase</keyword>
<dbReference type="InterPro" id="IPR000796">
    <property type="entry name" value="Asp_trans"/>
</dbReference>
<dbReference type="GO" id="GO:0005829">
    <property type="term" value="C:cytosol"/>
    <property type="evidence" value="ECO:0007669"/>
    <property type="project" value="TreeGrafter"/>
</dbReference>
<dbReference type="CDD" id="cd00609">
    <property type="entry name" value="AAT_like"/>
    <property type="match status" value="1"/>
</dbReference>
<dbReference type="GO" id="GO:0004069">
    <property type="term" value="F:L-aspartate:2-oxoglutarate aminotransferase activity"/>
    <property type="evidence" value="ECO:0007669"/>
    <property type="project" value="UniProtKB-EC"/>
</dbReference>
<evidence type="ECO:0000259" key="9">
    <source>
        <dbReference type="Pfam" id="PF00155"/>
    </source>
</evidence>